<dbReference type="eggNOG" id="ENOG502S1D3">
    <property type="taxonomic scope" value="Eukaryota"/>
</dbReference>
<dbReference type="PANTHER" id="PTHR33021">
    <property type="entry name" value="BLUE COPPER PROTEIN"/>
    <property type="match status" value="1"/>
</dbReference>
<dbReference type="FunFam" id="2.60.40.420:FF:000074">
    <property type="entry name" value="Blue copper binding protein-like"/>
    <property type="match status" value="1"/>
</dbReference>
<dbReference type="RefSeq" id="XP_010266855.1">
    <property type="nucleotide sequence ID" value="XM_010268553.1"/>
</dbReference>
<dbReference type="GO" id="GO:0046872">
    <property type="term" value="F:metal ion binding"/>
    <property type="evidence" value="ECO:0007669"/>
    <property type="project" value="UniProtKB-KW"/>
</dbReference>
<dbReference type="OMA" id="WFICNIS"/>
<dbReference type="SUPFAM" id="SSF49503">
    <property type="entry name" value="Cupredoxins"/>
    <property type="match status" value="1"/>
</dbReference>
<dbReference type="Pfam" id="PF02298">
    <property type="entry name" value="Cu_bind_like"/>
    <property type="match status" value="1"/>
</dbReference>
<reference evidence="3" key="1">
    <citation type="submission" date="2025-08" db="UniProtKB">
        <authorList>
            <consortium name="RefSeq"/>
        </authorList>
    </citation>
    <scope>IDENTIFICATION</scope>
</reference>
<name>A0A1U8AI61_NELNU</name>
<dbReference type="KEGG" id="nnu:104604276"/>
<evidence type="ECO:0000313" key="3">
    <source>
        <dbReference type="RefSeq" id="XP_010266855.1"/>
    </source>
</evidence>
<proteinExistence type="predicted"/>
<dbReference type="InterPro" id="IPR008972">
    <property type="entry name" value="Cupredoxin"/>
</dbReference>
<sequence length="170" mass="18584">MTGIHLLTCYSFWMILLVNLFSAEKVVSTTYTVGDEEEWNTGVNYLSWSQKYNFSVGDVLAFNYVKGQHNVVEVVEETYRSCDASSGVLATYNSGMDQVKLTQAGNYWFICNISGHCLGGMKFGIVVREGNATKASVSTPPPPTANGVHTPAKARAWAFLAAALGILLWV</sequence>
<dbReference type="CDD" id="cd04216">
    <property type="entry name" value="Phytocyanin"/>
    <property type="match status" value="1"/>
</dbReference>
<dbReference type="GO" id="GO:0009055">
    <property type="term" value="F:electron transfer activity"/>
    <property type="evidence" value="ECO:0007669"/>
    <property type="project" value="InterPro"/>
</dbReference>
<gene>
    <name evidence="3" type="primary">LOC104604276</name>
</gene>
<evidence type="ECO:0000313" key="2">
    <source>
        <dbReference type="Proteomes" id="UP000189703"/>
    </source>
</evidence>
<dbReference type="PANTHER" id="PTHR33021:SF179">
    <property type="entry name" value="OS09G0541100 PROTEIN"/>
    <property type="match status" value="1"/>
</dbReference>
<dbReference type="PROSITE" id="PS51485">
    <property type="entry name" value="PHYTOCYANIN"/>
    <property type="match status" value="1"/>
</dbReference>
<dbReference type="GeneID" id="104604276"/>
<keyword evidence="2" id="KW-1185">Reference proteome</keyword>
<dbReference type="Gene3D" id="2.60.40.420">
    <property type="entry name" value="Cupredoxins - blue copper proteins"/>
    <property type="match status" value="1"/>
</dbReference>
<accession>A0A1U8AI61</accession>
<evidence type="ECO:0000256" key="1">
    <source>
        <dbReference type="ARBA" id="ARBA00022723"/>
    </source>
</evidence>
<dbReference type="AlphaFoldDB" id="A0A1U8AI61"/>
<dbReference type="InterPro" id="IPR039391">
    <property type="entry name" value="Phytocyanin-like"/>
</dbReference>
<dbReference type="InterPro" id="IPR003245">
    <property type="entry name" value="Phytocyanin_dom"/>
</dbReference>
<dbReference type="OrthoDB" id="1921208at2759"/>
<organism evidence="2 3">
    <name type="scientific">Nelumbo nucifera</name>
    <name type="common">Sacred lotus</name>
    <dbReference type="NCBI Taxonomy" id="4432"/>
    <lineage>
        <taxon>Eukaryota</taxon>
        <taxon>Viridiplantae</taxon>
        <taxon>Streptophyta</taxon>
        <taxon>Embryophyta</taxon>
        <taxon>Tracheophyta</taxon>
        <taxon>Spermatophyta</taxon>
        <taxon>Magnoliopsida</taxon>
        <taxon>Proteales</taxon>
        <taxon>Nelumbonaceae</taxon>
        <taxon>Nelumbo</taxon>
    </lineage>
</organism>
<dbReference type="InterPro" id="IPR033138">
    <property type="entry name" value="Cu_oxidase_CS"/>
</dbReference>
<protein>
    <submittedName>
        <fullName evidence="3">Mavicyanin-like</fullName>
    </submittedName>
</protein>
<keyword evidence="1" id="KW-0479">Metal-binding</keyword>
<dbReference type="GO" id="GO:0005886">
    <property type="term" value="C:plasma membrane"/>
    <property type="evidence" value="ECO:0000318"/>
    <property type="project" value="GO_Central"/>
</dbReference>
<dbReference type="Proteomes" id="UP000189703">
    <property type="component" value="Unplaced"/>
</dbReference>
<dbReference type="PROSITE" id="PS00079">
    <property type="entry name" value="MULTICOPPER_OXIDASE1"/>
    <property type="match status" value="1"/>
</dbReference>